<dbReference type="EMBL" id="FQZZ01000004">
    <property type="protein sequence ID" value="SHK26704.1"/>
    <property type="molecule type" value="Genomic_DNA"/>
</dbReference>
<keyword evidence="3" id="KW-1185">Reference proteome</keyword>
<feature type="chain" id="PRO_5015064666" evidence="1">
    <location>
        <begin position="26"/>
        <end position="175"/>
    </location>
</feature>
<evidence type="ECO:0000313" key="3">
    <source>
        <dbReference type="Proteomes" id="UP000324252"/>
    </source>
</evidence>
<name>A0A1H0I472_9RHOB</name>
<dbReference type="AlphaFoldDB" id="A0A1H0I472"/>
<proteinExistence type="predicted"/>
<evidence type="ECO:0000256" key="1">
    <source>
        <dbReference type="SAM" id="SignalP"/>
    </source>
</evidence>
<accession>A0A1H0I472</accession>
<organism evidence="2 3">
    <name type="scientific">Lutimaribacter pacificus</name>
    <dbReference type="NCBI Taxonomy" id="391948"/>
    <lineage>
        <taxon>Bacteria</taxon>
        <taxon>Pseudomonadati</taxon>
        <taxon>Pseudomonadota</taxon>
        <taxon>Alphaproteobacteria</taxon>
        <taxon>Rhodobacterales</taxon>
        <taxon>Roseobacteraceae</taxon>
        <taxon>Lutimaribacter</taxon>
    </lineage>
</organism>
<feature type="signal peptide" evidence="1">
    <location>
        <begin position="1"/>
        <end position="25"/>
    </location>
</feature>
<dbReference type="Proteomes" id="UP000324252">
    <property type="component" value="Unassembled WGS sequence"/>
</dbReference>
<evidence type="ECO:0000313" key="2">
    <source>
        <dbReference type="EMBL" id="SHK26704.1"/>
    </source>
</evidence>
<sequence>MHRFPACIAAAALALAAALPQATSAQSPQEAAAQNMQLAAEICLRNYRDPGATEPQFREAGFQVGPGMDAGSFEFSAPGGVMGIAAPAQGRSYCTVMSEQVPLATAEAIGRALGERLFPGNVTAGSPEQQAGSPVPPCGGLSIFAPQRLIRITYAQAGNSGECINDGTSAIIINM</sequence>
<dbReference type="RefSeq" id="WP_149788453.1">
    <property type="nucleotide sequence ID" value="NZ_FNIO01000004.1"/>
</dbReference>
<protein>
    <submittedName>
        <fullName evidence="2">Uncharacterized protein</fullName>
    </submittedName>
</protein>
<reference evidence="2 3" key="1">
    <citation type="submission" date="2016-11" db="EMBL/GenBank/DDBJ databases">
        <authorList>
            <person name="Varghese N."/>
            <person name="Submissions S."/>
        </authorList>
    </citation>
    <scope>NUCLEOTIDE SEQUENCE [LARGE SCALE GENOMIC DNA]</scope>
    <source>
        <strain evidence="2 3">DSM 29620</strain>
    </source>
</reference>
<dbReference type="OrthoDB" id="7874658at2"/>
<gene>
    <name evidence="2" type="ORF">SAMN05444142_104150</name>
</gene>
<keyword evidence="1" id="KW-0732">Signal</keyword>